<keyword evidence="4" id="KW-1185">Reference proteome</keyword>
<evidence type="ECO:0000256" key="1">
    <source>
        <dbReference type="SAM" id="MobiDB-lite"/>
    </source>
</evidence>
<organism evidence="3 4">
    <name type="scientific">Cyclotella cryptica</name>
    <dbReference type="NCBI Taxonomy" id="29204"/>
    <lineage>
        <taxon>Eukaryota</taxon>
        <taxon>Sar</taxon>
        <taxon>Stramenopiles</taxon>
        <taxon>Ochrophyta</taxon>
        <taxon>Bacillariophyta</taxon>
        <taxon>Coscinodiscophyceae</taxon>
        <taxon>Thalassiosirophycidae</taxon>
        <taxon>Stephanodiscales</taxon>
        <taxon>Stephanodiscaceae</taxon>
        <taxon>Cyclotella</taxon>
    </lineage>
</organism>
<proteinExistence type="predicted"/>
<name>A0ABD3QFL6_9STRA</name>
<feature type="compositionally biased region" description="Low complexity" evidence="1">
    <location>
        <begin position="550"/>
        <end position="563"/>
    </location>
</feature>
<dbReference type="AlphaFoldDB" id="A0ABD3QFL6"/>
<gene>
    <name evidence="3" type="ORF">HJC23_012963</name>
</gene>
<dbReference type="EMBL" id="JABMIG020000040">
    <property type="protein sequence ID" value="KAL3799238.1"/>
    <property type="molecule type" value="Genomic_DNA"/>
</dbReference>
<comment type="caution">
    <text evidence="3">The sequence shown here is derived from an EMBL/GenBank/DDBJ whole genome shotgun (WGS) entry which is preliminary data.</text>
</comment>
<protein>
    <submittedName>
        <fullName evidence="3">Uncharacterized protein</fullName>
    </submittedName>
</protein>
<dbReference type="InterPro" id="IPR051057">
    <property type="entry name" value="PI-PLC_domain"/>
</dbReference>
<evidence type="ECO:0000313" key="4">
    <source>
        <dbReference type="Proteomes" id="UP001516023"/>
    </source>
</evidence>
<feature type="region of interest" description="Disordered" evidence="1">
    <location>
        <begin position="483"/>
        <end position="511"/>
    </location>
</feature>
<dbReference type="PANTHER" id="PTHR13593">
    <property type="match status" value="1"/>
</dbReference>
<sequence>MAHATKQTAINNHPHNHIPIRPMTPHPITFLLLLFLFLHSLATTTSATSNNDGHLPFHRITVLASHNAHANRAAANSFFETLGINQETSIYDQLRTDGVRALLLDIRLDPSASDDILRLVHEPLDYGGFEEEMRKNLVPFLEEEESAVVSLYFETVGDTDTGDDEGIRAAIVGRLKEVFSSLQVHGVPLKELTFKFDDGLWQDHEEWPTMSELREANQRLFVFFDRSEFADSEYGFMHNEQVVQENDWRGIESCDSRFMWQSLNASLPSKANWSRLFVMNHYCCDSGAEIKMCMENNGGVKPNFIALDWVVQNAEARSIANFMNFGGAVGTRQLCSSDNHCATSSCNVELGLCQCRECIEGSEETCDGCESGQFCYAASDGGLNECRSAESLQINMTRQDAVNVTQEGQQTVNEENFYCGETYSQAVGNCSTSALCPNGNSDCPADQVCFGPFECAAELTSQPAEEFLSLPTVLQSAQPTLRTLNSSSPLSTLTPSPSPSSSLNSSIPATDPPVTPVTMYCGESYETAKQTCSDETACPGVPTTMPPTSAPTAEPTKEPTASPVAPTLSPTHRPTRAPFDFSNEYYCGTNYTDAKSRCYFTAPCPGGDPTVCADGETCYNAIRCIPPPTISPTLNPTPTPPTVSPVSSYYAPSEAVSVSGLATIAPFKWEDKSGGRTLVSIYSLQYGLIAALYFIVYL</sequence>
<accession>A0ABD3QFL6</accession>
<reference evidence="3 4" key="1">
    <citation type="journal article" date="2020" name="G3 (Bethesda)">
        <title>Improved Reference Genome for Cyclotella cryptica CCMP332, a Model for Cell Wall Morphogenesis, Salinity Adaptation, and Lipid Production in Diatoms (Bacillariophyta).</title>
        <authorList>
            <person name="Roberts W.R."/>
            <person name="Downey K.M."/>
            <person name="Ruck E.C."/>
            <person name="Traller J.C."/>
            <person name="Alverson A.J."/>
        </authorList>
    </citation>
    <scope>NUCLEOTIDE SEQUENCE [LARGE SCALE GENOMIC DNA]</scope>
    <source>
        <strain evidence="3 4">CCMP332</strain>
    </source>
</reference>
<dbReference type="PRINTS" id="PR01217">
    <property type="entry name" value="PRICHEXTENSN"/>
</dbReference>
<keyword evidence="2" id="KW-0732">Signal</keyword>
<dbReference type="SUPFAM" id="SSF51695">
    <property type="entry name" value="PLC-like phosphodiesterases"/>
    <property type="match status" value="1"/>
</dbReference>
<dbReference type="Pfam" id="PF26178">
    <property type="entry name" value="PI-PLC_cat"/>
    <property type="match status" value="1"/>
</dbReference>
<evidence type="ECO:0000256" key="2">
    <source>
        <dbReference type="SAM" id="SignalP"/>
    </source>
</evidence>
<feature type="chain" id="PRO_5044845441" evidence="2">
    <location>
        <begin position="48"/>
        <end position="698"/>
    </location>
</feature>
<dbReference type="InterPro" id="IPR017946">
    <property type="entry name" value="PLC-like_Pdiesterase_TIM-brl"/>
</dbReference>
<feature type="signal peptide" evidence="2">
    <location>
        <begin position="1"/>
        <end position="47"/>
    </location>
</feature>
<dbReference type="Proteomes" id="UP001516023">
    <property type="component" value="Unassembled WGS sequence"/>
</dbReference>
<evidence type="ECO:0000313" key="3">
    <source>
        <dbReference type="EMBL" id="KAL3799238.1"/>
    </source>
</evidence>
<dbReference type="Gene3D" id="3.20.20.190">
    <property type="entry name" value="Phosphatidylinositol (PI) phosphodiesterase"/>
    <property type="match status" value="1"/>
</dbReference>
<dbReference type="PANTHER" id="PTHR13593:SF140">
    <property type="entry name" value="PLC-LIKE PHOSPHODIESTERASE"/>
    <property type="match status" value="1"/>
</dbReference>
<feature type="compositionally biased region" description="Low complexity" evidence="1">
    <location>
        <begin position="483"/>
        <end position="506"/>
    </location>
</feature>
<feature type="region of interest" description="Disordered" evidence="1">
    <location>
        <begin position="538"/>
        <end position="575"/>
    </location>
</feature>